<feature type="domain" description="CNNM transmembrane" evidence="5">
    <location>
        <begin position="1"/>
        <end position="187"/>
    </location>
</feature>
<evidence type="ECO:0000313" key="7">
    <source>
        <dbReference type="Proteomes" id="UP000247807"/>
    </source>
</evidence>
<dbReference type="GO" id="GO:0005886">
    <property type="term" value="C:plasma membrane"/>
    <property type="evidence" value="ECO:0007669"/>
    <property type="project" value="TreeGrafter"/>
</dbReference>
<dbReference type="PANTHER" id="PTHR22777:SF4">
    <property type="entry name" value="UPF0053 PROTEIN SLL1254"/>
    <property type="match status" value="1"/>
</dbReference>
<dbReference type="EMBL" id="QJUE01000005">
    <property type="protein sequence ID" value="PYE01314.1"/>
    <property type="molecule type" value="Genomic_DNA"/>
</dbReference>
<sequence length="330" mass="36146">MSQDILLLTALVVVVLIGSAMCSGIEAALLAVNPLRVHELARRSPKVLGAKRLEKLRHRLGRTLTVVTIANNSFNIFGSLMVGSYASFIFQNKIGYLMPIFSIGLTILVLLLGEIVPKALGTRLALQISLTSAPILDFLSIIMRPLLIFLERLLPIITAKSELTTDEEEIRQMAKLGSQIGQIEADEAAMISKVFQLNDLTAKDLMTPRVAAPTLPGRVSLHSVKSNLLENNSTWWVVLGDEVDKVVGVANREKLLTSLLRGDSHLTPYDLSENVDFVPEMIRVDRLLLGFNDDNNGVRVVVDEFGGFVGLIGAEAVLAVLAGWWRKSNK</sequence>
<accession>A0A318QZ93</accession>
<dbReference type="Proteomes" id="UP000247807">
    <property type="component" value="Unassembled WGS sequence"/>
</dbReference>
<dbReference type="OrthoDB" id="9798188at2"/>
<dbReference type="PANTHER" id="PTHR22777">
    <property type="entry name" value="HEMOLYSIN-RELATED"/>
    <property type="match status" value="1"/>
</dbReference>
<evidence type="ECO:0000256" key="2">
    <source>
        <dbReference type="ARBA" id="ARBA00023122"/>
    </source>
</evidence>
<comment type="caution">
    <text evidence="6">The sequence shown here is derived from an EMBL/GenBank/DDBJ whole genome shotgun (WGS) entry which is preliminary data.</text>
</comment>
<protein>
    <submittedName>
        <fullName evidence="6">SBC domain-containing protein</fullName>
    </submittedName>
</protein>
<dbReference type="PROSITE" id="PS51846">
    <property type="entry name" value="CNNM"/>
    <property type="match status" value="1"/>
</dbReference>
<dbReference type="InterPro" id="IPR046342">
    <property type="entry name" value="CBS_dom_sf"/>
</dbReference>
<keyword evidence="2" id="KW-0129">CBS domain</keyword>
<reference evidence="6 7" key="1">
    <citation type="journal article" date="2018" name="Appl. Environ. Microbiol.">
        <title>Genome rearrangement shapes Prochlorococcus ecological adaptation.</title>
        <authorList>
            <person name="Yan W."/>
            <person name="Wei S."/>
            <person name="Wang Q."/>
            <person name="Xiao X."/>
            <person name="Zeng Q."/>
            <person name="Jiao N."/>
            <person name="Zhang R."/>
        </authorList>
    </citation>
    <scope>NUCLEOTIDE SEQUENCE [LARGE SCALE GENOMIC DNA]</scope>
    <source>
        <strain evidence="6 7">XMU1408</strain>
    </source>
</reference>
<proteinExistence type="predicted"/>
<keyword evidence="1" id="KW-0677">Repeat</keyword>
<dbReference type="AlphaFoldDB" id="A0A318QZ93"/>
<name>A0A318QZ93_PROMR</name>
<evidence type="ECO:0000259" key="5">
    <source>
        <dbReference type="PROSITE" id="PS51846"/>
    </source>
</evidence>
<dbReference type="Pfam" id="PF01595">
    <property type="entry name" value="CNNM"/>
    <property type="match status" value="1"/>
</dbReference>
<evidence type="ECO:0000256" key="1">
    <source>
        <dbReference type="ARBA" id="ARBA00022737"/>
    </source>
</evidence>
<feature type="transmembrane region" description="Helical" evidence="4">
    <location>
        <begin position="6"/>
        <end position="32"/>
    </location>
</feature>
<dbReference type="RefSeq" id="WP_158467144.1">
    <property type="nucleotide sequence ID" value="NZ_QJUE01000005.1"/>
</dbReference>
<evidence type="ECO:0000256" key="3">
    <source>
        <dbReference type="PROSITE-ProRule" id="PRU01193"/>
    </source>
</evidence>
<feature type="transmembrane region" description="Helical" evidence="4">
    <location>
        <begin position="64"/>
        <end position="88"/>
    </location>
</feature>
<dbReference type="InterPro" id="IPR002550">
    <property type="entry name" value="CNNM"/>
</dbReference>
<keyword evidence="3 4" id="KW-0472">Membrane</keyword>
<dbReference type="Gene3D" id="3.10.580.10">
    <property type="entry name" value="CBS-domain"/>
    <property type="match status" value="1"/>
</dbReference>
<dbReference type="SUPFAM" id="SSF54631">
    <property type="entry name" value="CBS-domain pair"/>
    <property type="match status" value="1"/>
</dbReference>
<evidence type="ECO:0000256" key="4">
    <source>
        <dbReference type="SAM" id="Phobius"/>
    </source>
</evidence>
<gene>
    <name evidence="6" type="ORF">DNJ73_07850</name>
</gene>
<keyword evidence="3 4" id="KW-1133">Transmembrane helix</keyword>
<feature type="transmembrane region" description="Helical" evidence="4">
    <location>
        <begin position="94"/>
        <end position="112"/>
    </location>
</feature>
<organism evidence="6 7">
    <name type="scientific">Prochlorococcus marinus XMU1408</name>
    <dbReference type="NCBI Taxonomy" id="2213228"/>
    <lineage>
        <taxon>Bacteria</taxon>
        <taxon>Bacillati</taxon>
        <taxon>Cyanobacteriota</taxon>
        <taxon>Cyanophyceae</taxon>
        <taxon>Synechococcales</taxon>
        <taxon>Prochlorococcaceae</taxon>
        <taxon>Prochlorococcus</taxon>
    </lineage>
</organism>
<feature type="transmembrane region" description="Helical" evidence="4">
    <location>
        <begin position="124"/>
        <end position="143"/>
    </location>
</feature>
<keyword evidence="3 4" id="KW-0812">Transmembrane</keyword>
<evidence type="ECO:0000313" key="6">
    <source>
        <dbReference type="EMBL" id="PYE01314.1"/>
    </source>
</evidence>